<evidence type="ECO:0000256" key="2">
    <source>
        <dbReference type="ARBA" id="ARBA00001936"/>
    </source>
</evidence>
<gene>
    <name evidence="15" type="ORF">DFR31_2076</name>
</gene>
<protein>
    <recommendedName>
        <fullName evidence="10">Xaa-Pro aminopeptidase</fullName>
        <ecNumber evidence="4">3.4.11.9</ecNumber>
    </recommendedName>
    <alternativeName>
        <fullName evidence="11">Aminopeptidase P II</fullName>
    </alternativeName>
    <alternativeName>
        <fullName evidence="12">X-Pro aminopeptidase</fullName>
    </alternativeName>
</protein>
<dbReference type="Proteomes" id="UP000275461">
    <property type="component" value="Unassembled WGS sequence"/>
</dbReference>
<dbReference type="GO" id="GO:0070006">
    <property type="term" value="F:metalloaminopeptidase activity"/>
    <property type="evidence" value="ECO:0007669"/>
    <property type="project" value="InterPro"/>
</dbReference>
<evidence type="ECO:0000256" key="5">
    <source>
        <dbReference type="ARBA" id="ARBA00022670"/>
    </source>
</evidence>
<proteinExistence type="inferred from homology"/>
<dbReference type="Pfam" id="PF05195">
    <property type="entry name" value="AMP_N"/>
    <property type="match status" value="1"/>
</dbReference>
<comment type="similarity">
    <text evidence="3 13">Belongs to the peptidase M24B family.</text>
</comment>
<evidence type="ECO:0000313" key="15">
    <source>
        <dbReference type="EMBL" id="RLK48199.1"/>
    </source>
</evidence>
<dbReference type="PANTHER" id="PTHR43226">
    <property type="entry name" value="XAA-PRO AMINOPEPTIDASE 3"/>
    <property type="match status" value="1"/>
</dbReference>
<keyword evidence="15" id="KW-0031">Aminopeptidase</keyword>
<dbReference type="EC" id="3.4.11.9" evidence="4"/>
<dbReference type="Gene3D" id="3.90.230.10">
    <property type="entry name" value="Creatinase/methionine aminopeptidase superfamily"/>
    <property type="match status" value="1"/>
</dbReference>
<keyword evidence="9" id="KW-0464">Manganese</keyword>
<dbReference type="EMBL" id="RCDA01000003">
    <property type="protein sequence ID" value="RLK48199.1"/>
    <property type="molecule type" value="Genomic_DNA"/>
</dbReference>
<comment type="catalytic activity">
    <reaction evidence="1">
        <text>Release of any N-terminal amino acid, including proline, that is linked to proline, even from a dipeptide or tripeptide.</text>
        <dbReference type="EC" id="3.4.11.9"/>
    </reaction>
</comment>
<dbReference type="PROSITE" id="PS00491">
    <property type="entry name" value="PROLINE_PEPTIDASE"/>
    <property type="match status" value="1"/>
</dbReference>
<keyword evidence="6 13" id="KW-0479">Metal-binding</keyword>
<dbReference type="GO" id="GO:0006508">
    <property type="term" value="P:proteolysis"/>
    <property type="evidence" value="ECO:0007669"/>
    <property type="project" value="UniProtKB-KW"/>
</dbReference>
<dbReference type="CDD" id="cd01087">
    <property type="entry name" value="Prolidase"/>
    <property type="match status" value="1"/>
</dbReference>
<evidence type="ECO:0000256" key="10">
    <source>
        <dbReference type="ARBA" id="ARBA00069363"/>
    </source>
</evidence>
<evidence type="ECO:0000256" key="8">
    <source>
        <dbReference type="ARBA" id="ARBA00023049"/>
    </source>
</evidence>
<evidence type="ECO:0000256" key="7">
    <source>
        <dbReference type="ARBA" id="ARBA00022801"/>
    </source>
</evidence>
<reference evidence="15 16" key="1">
    <citation type="submission" date="2018-10" db="EMBL/GenBank/DDBJ databases">
        <title>Genomic Encyclopedia of Type Strains, Phase IV (KMG-IV): sequencing the most valuable type-strain genomes for metagenomic binning, comparative biology and taxonomic classification.</title>
        <authorList>
            <person name="Goeker M."/>
        </authorList>
    </citation>
    <scope>NUCLEOTIDE SEQUENCE [LARGE SCALE GENOMIC DNA]</scope>
    <source>
        <strain evidence="15 16">DSM 12769</strain>
    </source>
</reference>
<dbReference type="GO" id="GO:0030145">
    <property type="term" value="F:manganese ion binding"/>
    <property type="evidence" value="ECO:0007669"/>
    <property type="project" value="InterPro"/>
</dbReference>
<evidence type="ECO:0000256" key="1">
    <source>
        <dbReference type="ARBA" id="ARBA00001424"/>
    </source>
</evidence>
<comment type="cofactor">
    <cofactor evidence="2">
        <name>Mn(2+)</name>
        <dbReference type="ChEBI" id="CHEBI:29035"/>
    </cofactor>
</comment>
<feature type="domain" description="Aminopeptidase P N-terminal" evidence="14">
    <location>
        <begin position="1"/>
        <end position="135"/>
    </location>
</feature>
<dbReference type="SUPFAM" id="SSF53092">
    <property type="entry name" value="Creatinase/prolidase N-terminal domain"/>
    <property type="match status" value="1"/>
</dbReference>
<keyword evidence="16" id="KW-1185">Reference proteome</keyword>
<evidence type="ECO:0000256" key="12">
    <source>
        <dbReference type="ARBA" id="ARBA00081411"/>
    </source>
</evidence>
<dbReference type="InterPro" id="IPR052433">
    <property type="entry name" value="X-Pro_dipept-like"/>
</dbReference>
<organism evidence="15 16">
    <name type="scientific">Alkalispirillum mobile</name>
    <dbReference type="NCBI Taxonomy" id="85925"/>
    <lineage>
        <taxon>Bacteria</taxon>
        <taxon>Pseudomonadati</taxon>
        <taxon>Pseudomonadota</taxon>
        <taxon>Gammaproteobacteria</taxon>
        <taxon>Chromatiales</taxon>
        <taxon>Ectothiorhodospiraceae</taxon>
        <taxon>Alkalispirillum</taxon>
    </lineage>
</organism>
<keyword evidence="7" id="KW-0378">Hydrolase</keyword>
<keyword evidence="5" id="KW-0645">Protease</keyword>
<dbReference type="Gene3D" id="3.40.350.10">
    <property type="entry name" value="Creatinase/prolidase N-terminal domain"/>
    <property type="match status" value="1"/>
</dbReference>
<evidence type="ECO:0000256" key="9">
    <source>
        <dbReference type="ARBA" id="ARBA00023211"/>
    </source>
</evidence>
<evidence type="ECO:0000256" key="4">
    <source>
        <dbReference type="ARBA" id="ARBA00012574"/>
    </source>
</evidence>
<dbReference type="Pfam" id="PF00557">
    <property type="entry name" value="Peptidase_M24"/>
    <property type="match status" value="1"/>
</dbReference>
<dbReference type="InterPro" id="IPR001131">
    <property type="entry name" value="Peptidase_M24B_aminopep-P_CS"/>
</dbReference>
<dbReference type="RefSeq" id="WP_121442606.1">
    <property type="nucleotide sequence ID" value="NZ_RCDA01000003.1"/>
</dbReference>
<evidence type="ECO:0000256" key="6">
    <source>
        <dbReference type="ARBA" id="ARBA00022723"/>
    </source>
</evidence>
<dbReference type="InterPro" id="IPR007865">
    <property type="entry name" value="Aminopep_P_N"/>
</dbReference>
<evidence type="ECO:0000256" key="13">
    <source>
        <dbReference type="RuleBase" id="RU000590"/>
    </source>
</evidence>
<dbReference type="FunFam" id="3.90.230.10:FF:000002">
    <property type="entry name" value="Xaa-Pro aminopeptidase 3"/>
    <property type="match status" value="1"/>
</dbReference>
<dbReference type="OrthoDB" id="9806388at2"/>
<dbReference type="InterPro" id="IPR000994">
    <property type="entry name" value="Pept_M24"/>
</dbReference>
<evidence type="ECO:0000259" key="14">
    <source>
        <dbReference type="SMART" id="SM01011"/>
    </source>
</evidence>
<evidence type="ECO:0000256" key="11">
    <source>
        <dbReference type="ARBA" id="ARBA00075356"/>
    </source>
</evidence>
<keyword evidence="8" id="KW-0482">Metalloprotease</keyword>
<accession>A0A498BZL8</accession>
<dbReference type="GO" id="GO:0005829">
    <property type="term" value="C:cytosol"/>
    <property type="evidence" value="ECO:0007669"/>
    <property type="project" value="TreeGrafter"/>
</dbReference>
<comment type="caution">
    <text evidence="15">The sequence shown here is derived from an EMBL/GenBank/DDBJ whole genome shotgun (WGS) entry which is preliminary data.</text>
</comment>
<dbReference type="AlphaFoldDB" id="A0A498BZL8"/>
<dbReference type="SMART" id="SM01011">
    <property type="entry name" value="AMP_N"/>
    <property type="match status" value="1"/>
</dbReference>
<name>A0A498BZL8_9GAMM</name>
<evidence type="ECO:0000313" key="16">
    <source>
        <dbReference type="Proteomes" id="UP000275461"/>
    </source>
</evidence>
<sequence>MAPAEYAARRQELMQFIGEDGIAIIPGATEKVRNRDVHYPFRQDSDFRYLTGFPEPDAVAVLVPGREQGAFLLFCRERNPEREVWDGPRAGQEGAVRDYGADDAFPIEDIDDILPGLMEGRERVHYTMGLDKVFDQRVIGWTREVRARSRGARRGPEEFAALEHHLHEMRLIKRPEEVVCMRRAARVTEAAHIRAMQSCRPGMMEYQLEAGFLDAFRRAGGEPAYPSIVGGGGNGCVLHYILNQDELRDNQLVLIDAGCELAGYAADVTRTFPVNGRFSAEQRAVYDVVLAAQYAAIDAVRPGVSWNLAHERATEVLVDGLLDLGILQGDRAQVIEEEQYKRFFPHRTGHWLGMDVHDVGDYRIDGEWRELEPGMTLTIEPGLYIAPDCPEVDPRWHGIGVRIEDDLLVTRDGHENLTPEVPKAPDAIEALMAEARR</sequence>
<evidence type="ECO:0000256" key="3">
    <source>
        <dbReference type="ARBA" id="ARBA00008766"/>
    </source>
</evidence>
<dbReference type="InterPro" id="IPR029149">
    <property type="entry name" value="Creatin/AminoP/Spt16_N"/>
</dbReference>
<dbReference type="SUPFAM" id="SSF55920">
    <property type="entry name" value="Creatinase/aminopeptidase"/>
    <property type="match status" value="1"/>
</dbReference>
<dbReference type="PANTHER" id="PTHR43226:SF4">
    <property type="entry name" value="XAA-PRO AMINOPEPTIDASE 3"/>
    <property type="match status" value="1"/>
</dbReference>
<dbReference type="InterPro" id="IPR036005">
    <property type="entry name" value="Creatinase/aminopeptidase-like"/>
</dbReference>